<name>A0A3S4FM65_9MYCO</name>
<dbReference type="PANTHER" id="PTHR46766:SF1">
    <property type="entry name" value="GLUTAMINE-RICH PROTEIN 2"/>
    <property type="match status" value="1"/>
</dbReference>
<dbReference type="EMBL" id="LR130759">
    <property type="protein sequence ID" value="VDM88369.1"/>
    <property type="molecule type" value="Genomic_DNA"/>
</dbReference>
<dbReference type="KEGG" id="mbai:MB901379_01931"/>
<organism evidence="3 4">
    <name type="scientific">Mycobacterium basiliense</name>
    <dbReference type="NCBI Taxonomy" id="2094119"/>
    <lineage>
        <taxon>Bacteria</taxon>
        <taxon>Bacillati</taxon>
        <taxon>Actinomycetota</taxon>
        <taxon>Actinomycetes</taxon>
        <taxon>Mycobacteriales</taxon>
        <taxon>Mycobacteriaceae</taxon>
        <taxon>Mycobacterium</taxon>
    </lineage>
</organism>
<dbReference type="AlphaFoldDB" id="A0A3S4FM65"/>
<reference evidence="4" key="1">
    <citation type="submission" date="2018-02" db="EMBL/GenBank/DDBJ databases">
        <authorList>
            <person name="Seth-Smith MB H."/>
            <person name="Seth-Smith H."/>
        </authorList>
    </citation>
    <scope>NUCLEOTIDE SEQUENCE [LARGE SCALE GENOMIC DNA]</scope>
</reference>
<feature type="domain" description="PPE" evidence="2">
    <location>
        <begin position="2"/>
        <end position="100"/>
    </location>
</feature>
<comment type="similarity">
    <text evidence="1">Belongs to the mycobacterial PPE family.</text>
</comment>
<proteinExistence type="inferred from homology"/>
<gene>
    <name evidence="3" type="ORF">MB901379_01931</name>
</gene>
<dbReference type="InterPro" id="IPR000030">
    <property type="entry name" value="PPE_dom"/>
</dbReference>
<accession>A0A3S4FM65</accession>
<sequence length="152" mass="15492">MDFAVLPPEVNSARIFGGAGLDPMMAAATARDGLAGELRAAQDSFSSATSRLAGEFWQGPAALAMTRAAGPYALWLSTAAGQAEQAAGQVRLAASAFEADRVSGCSDPVRAVPGRGLGLCRRRAAAGRRGGVNDALSDLGLSPPDLAWPQLP</sequence>
<dbReference type="SUPFAM" id="SSF140459">
    <property type="entry name" value="PE/PPE dimer-like"/>
    <property type="match status" value="1"/>
</dbReference>
<evidence type="ECO:0000259" key="2">
    <source>
        <dbReference type="Pfam" id="PF00823"/>
    </source>
</evidence>
<dbReference type="OrthoDB" id="4753752at2"/>
<dbReference type="Gene3D" id="1.20.1260.20">
    <property type="entry name" value="PPE superfamily"/>
    <property type="match status" value="1"/>
</dbReference>
<dbReference type="InterPro" id="IPR038332">
    <property type="entry name" value="PPE_sf"/>
</dbReference>
<dbReference type="Proteomes" id="UP000269998">
    <property type="component" value="Chromosome"/>
</dbReference>
<evidence type="ECO:0000313" key="4">
    <source>
        <dbReference type="Proteomes" id="UP000269998"/>
    </source>
</evidence>
<evidence type="ECO:0000313" key="3">
    <source>
        <dbReference type="EMBL" id="VDM88369.1"/>
    </source>
</evidence>
<dbReference type="GO" id="GO:0052572">
    <property type="term" value="P:response to host immune response"/>
    <property type="evidence" value="ECO:0007669"/>
    <property type="project" value="TreeGrafter"/>
</dbReference>
<protein>
    <submittedName>
        <fullName evidence="3">Putative PPE family protein PPE42</fullName>
    </submittedName>
</protein>
<dbReference type="Pfam" id="PF00823">
    <property type="entry name" value="PPE"/>
    <property type="match status" value="1"/>
</dbReference>
<evidence type="ECO:0000256" key="1">
    <source>
        <dbReference type="ARBA" id="ARBA00010652"/>
    </source>
</evidence>
<dbReference type="PANTHER" id="PTHR46766">
    <property type="entry name" value="GLUTAMINE-RICH PROTEIN 2"/>
    <property type="match status" value="1"/>
</dbReference>
<keyword evidence="4" id="KW-1185">Reference proteome</keyword>